<dbReference type="PANTHER" id="PTHR31531">
    <property type="entry name" value="E3 UBIQUITIN-PROTEIN LIGASE E3D FAMILY MEMBER"/>
    <property type="match status" value="1"/>
</dbReference>
<accession>A0A0F7SE65</accession>
<reference evidence="2" key="1">
    <citation type="submission" date="2014-08" db="EMBL/GenBank/DDBJ databases">
        <authorList>
            <person name="Sharma Rahul"/>
            <person name="Thines Marco"/>
        </authorList>
    </citation>
    <scope>NUCLEOTIDE SEQUENCE</scope>
</reference>
<dbReference type="GO" id="GO:0006513">
    <property type="term" value="P:protein monoubiquitination"/>
    <property type="evidence" value="ECO:0007669"/>
    <property type="project" value="TreeGrafter"/>
</dbReference>
<dbReference type="GO" id="GO:0005634">
    <property type="term" value="C:nucleus"/>
    <property type="evidence" value="ECO:0007669"/>
    <property type="project" value="TreeGrafter"/>
</dbReference>
<feature type="compositionally biased region" description="Low complexity" evidence="1">
    <location>
        <begin position="87"/>
        <end position="99"/>
    </location>
</feature>
<evidence type="ECO:0000256" key="1">
    <source>
        <dbReference type="SAM" id="MobiDB-lite"/>
    </source>
</evidence>
<dbReference type="PANTHER" id="PTHR31531:SF2">
    <property type="entry name" value="E3 UBIQUITIN-PROTEIN LIGASE E3D"/>
    <property type="match status" value="1"/>
</dbReference>
<feature type="region of interest" description="Disordered" evidence="1">
    <location>
        <begin position="390"/>
        <end position="435"/>
    </location>
</feature>
<dbReference type="EMBL" id="LN483116">
    <property type="protein sequence ID" value="CDZ96291.1"/>
    <property type="molecule type" value="Genomic_DNA"/>
</dbReference>
<feature type="compositionally biased region" description="Polar residues" evidence="1">
    <location>
        <begin position="45"/>
        <end position="69"/>
    </location>
</feature>
<dbReference type="GO" id="GO:0043161">
    <property type="term" value="P:proteasome-mediated ubiquitin-dependent protein catabolic process"/>
    <property type="evidence" value="ECO:0007669"/>
    <property type="project" value="TreeGrafter"/>
</dbReference>
<organism evidence="2">
    <name type="scientific">Phaffia rhodozyma</name>
    <name type="common">Yeast</name>
    <name type="synonym">Xanthophyllomyces dendrorhous</name>
    <dbReference type="NCBI Taxonomy" id="264483"/>
    <lineage>
        <taxon>Eukaryota</taxon>
        <taxon>Fungi</taxon>
        <taxon>Dikarya</taxon>
        <taxon>Basidiomycota</taxon>
        <taxon>Agaricomycotina</taxon>
        <taxon>Tremellomycetes</taxon>
        <taxon>Cystofilobasidiales</taxon>
        <taxon>Mrakiaceae</taxon>
        <taxon>Phaffia</taxon>
    </lineage>
</organism>
<dbReference type="Pfam" id="PF09814">
    <property type="entry name" value="HECT_2"/>
    <property type="match status" value="1"/>
</dbReference>
<dbReference type="GO" id="GO:0031624">
    <property type="term" value="F:ubiquitin conjugating enzyme binding"/>
    <property type="evidence" value="ECO:0007669"/>
    <property type="project" value="TreeGrafter"/>
</dbReference>
<feature type="region of interest" description="Disordered" evidence="1">
    <location>
        <begin position="1"/>
        <end position="147"/>
    </location>
</feature>
<feature type="compositionally biased region" description="Polar residues" evidence="1">
    <location>
        <begin position="399"/>
        <end position="422"/>
    </location>
</feature>
<feature type="region of interest" description="Disordered" evidence="1">
    <location>
        <begin position="251"/>
        <end position="270"/>
    </location>
</feature>
<feature type="region of interest" description="Disordered" evidence="1">
    <location>
        <begin position="279"/>
        <end position="300"/>
    </location>
</feature>
<dbReference type="GO" id="GO:0051865">
    <property type="term" value="P:protein autoubiquitination"/>
    <property type="evidence" value="ECO:0007669"/>
    <property type="project" value="TreeGrafter"/>
</dbReference>
<dbReference type="AlphaFoldDB" id="A0A0F7SE65"/>
<protein>
    <submittedName>
        <fullName evidence="2">Ubiquitin-conjugating enzyme E2-binding protein</fullName>
    </submittedName>
</protein>
<feature type="compositionally biased region" description="Polar residues" evidence="1">
    <location>
        <begin position="121"/>
        <end position="136"/>
    </location>
</feature>
<feature type="compositionally biased region" description="Basic and acidic residues" evidence="1">
    <location>
        <begin position="138"/>
        <end position="147"/>
    </location>
</feature>
<evidence type="ECO:0000313" key="2">
    <source>
        <dbReference type="EMBL" id="CDZ96291.1"/>
    </source>
</evidence>
<dbReference type="InterPro" id="IPR019193">
    <property type="entry name" value="UBQ-conj_enz_E2-bd_prot"/>
</dbReference>
<dbReference type="GO" id="GO:0061630">
    <property type="term" value="F:ubiquitin protein ligase activity"/>
    <property type="evidence" value="ECO:0007669"/>
    <property type="project" value="TreeGrafter"/>
</dbReference>
<sequence>MAALQHSQSKSEPSDETMESPIYTISTPAPFDRVAPSPFPVDELQSFQQTSSQHVSLGSISAEPQSITTAHPLREQLSGSPPGYAFLSSQDDLSLSDKSIPPGYDDQSPSTFCTARPKHTPSGSPSRQLSYNSDQEISSEKKELKPDPKTWAIDRFSAVDSCVDDQKTDAESSKLIEMDLAKMIGRGRMHDQSSEFLAGKGKERSIANEELDGEVKNRELLDIWEKIERAHGTRLDDQSFALLDSQLTEARPEPSIRRIHGSPSLEKDPSEMITADQFIQEKNSSRSTSPATKSSFLPMGSSAERPLLLKTNSNHNEDSLSEPRYSLVAEHQASINIIQLTLLVEYLESFPSTSSPTYELKIPSSNPSLGYIRDLSSQRRLWTFQLPAPSRQSDDSLVFTRSHSSSNPQTYTLRLPSATSTRSESHQHVQPLSIHSLRTSRSKSLNCSECSAKIIDFSDTAREDFHELPSEHWEELIESWLCCSSMELDLGSGKAGEQKEGKDAEKIFWPKAKEILGGEGYLLVEQEMVREGVWAVRHGGSTEIWQPIVCSICSFPLGRRFIHSPQSSTFKFTKYSLALTESEQGLGSIHAGRGNGQKHGWLQQFVAAEMRALADAHRCYHFVLLDEEQQQEGAFTQNEGIPRILIWMLNANLDLTVRSFGPIQGTHPEDQPESVPHKAIKVLYLPLTPTSAIPSTFPLSKAEYLPYPKIICDRLEAALDRSWNFYPREAREMMGLRMSWLERT</sequence>
<dbReference type="GO" id="GO:0000209">
    <property type="term" value="P:protein polyubiquitination"/>
    <property type="evidence" value="ECO:0007669"/>
    <property type="project" value="TreeGrafter"/>
</dbReference>
<proteinExistence type="predicted"/>
<dbReference type="GO" id="GO:0000151">
    <property type="term" value="C:ubiquitin ligase complex"/>
    <property type="evidence" value="ECO:0007669"/>
    <property type="project" value="TreeGrafter"/>
</dbReference>
<feature type="compositionally biased region" description="Polar residues" evidence="1">
    <location>
        <begin position="1"/>
        <end position="11"/>
    </location>
</feature>
<feature type="compositionally biased region" description="Low complexity" evidence="1">
    <location>
        <begin position="285"/>
        <end position="295"/>
    </location>
</feature>
<dbReference type="GO" id="GO:0030332">
    <property type="term" value="F:cyclin binding"/>
    <property type="evidence" value="ECO:0007669"/>
    <property type="project" value="TreeGrafter"/>
</dbReference>
<dbReference type="GO" id="GO:0005829">
    <property type="term" value="C:cytosol"/>
    <property type="evidence" value="ECO:0007669"/>
    <property type="project" value="TreeGrafter"/>
</dbReference>
<name>A0A0F7SE65_PHARH</name>